<feature type="domain" description="CRISPR associated protein Cas6 C-terminal" evidence="6">
    <location>
        <begin position="119"/>
        <end position="242"/>
    </location>
</feature>
<evidence type="ECO:0000313" key="8">
    <source>
        <dbReference type="Proteomes" id="UP000503399"/>
    </source>
</evidence>
<dbReference type="PANTHER" id="PTHR36984:SF1">
    <property type="entry name" value="CRISPR-ASSOCIATED ENDORIBONUCLEASE CAS6 1"/>
    <property type="match status" value="1"/>
</dbReference>
<dbReference type="EMBL" id="LR778114">
    <property type="protein sequence ID" value="CAB1127574.1"/>
    <property type="molecule type" value="Genomic_DNA"/>
</dbReference>
<sequence>MRVALKLHMPEPEDLPVHYAHWVQAAVYGLFSPAVADVVHEEGFVAESRRYRLFAFSRLMGRYQLNRAARSLRFLGPVVLVVSSPLSALVHDFANAILRTETLRIGPVRFILDSVTFAEPKVNGSRIVVRTLSPVTAYSTLLKADGSRYTAYFDPHERQFADLVARNLTRKHMALFGCEGPSPAGFLWRPRGRVQLHVVRYQDIVVKGYSGVFEVQGPPELLQIGLDAGWGAKNAQGFGLTELLAG</sequence>
<keyword evidence="2" id="KW-0694">RNA-binding</keyword>
<reference evidence="7 8" key="1">
    <citation type="submission" date="2020-02" db="EMBL/GenBank/DDBJ databases">
        <authorList>
            <person name="Hogendoorn C."/>
        </authorList>
    </citation>
    <scope>NUCLEOTIDE SEQUENCE [LARGE SCALE GENOMIC DNA]</scope>
    <source>
        <strain evidence="7">R501</strain>
    </source>
</reference>
<dbReference type="NCBIfam" id="TIGR01877">
    <property type="entry name" value="cas_cas6"/>
    <property type="match status" value="1"/>
</dbReference>
<dbReference type="Proteomes" id="UP000503399">
    <property type="component" value="Chromosome"/>
</dbReference>
<dbReference type="Gene3D" id="3.30.70.1890">
    <property type="match status" value="1"/>
</dbReference>
<evidence type="ECO:0000256" key="5">
    <source>
        <dbReference type="PIRSR" id="PIRSR005054-50"/>
    </source>
</evidence>
<evidence type="ECO:0000259" key="6">
    <source>
        <dbReference type="Pfam" id="PF01881"/>
    </source>
</evidence>
<gene>
    <name evidence="7" type="ORF">R50_0068</name>
</gene>
<keyword evidence="8" id="KW-1185">Reference proteome</keyword>
<dbReference type="GO" id="GO:0016788">
    <property type="term" value="F:hydrolase activity, acting on ester bonds"/>
    <property type="evidence" value="ECO:0007669"/>
    <property type="project" value="InterPro"/>
</dbReference>
<keyword evidence="3" id="KW-0051">Antiviral defense</keyword>
<protein>
    <recommendedName>
        <fullName evidence="4">CRISPR-associated endoribonuclease</fullName>
    </recommendedName>
</protein>
<proteinExistence type="inferred from homology"/>
<dbReference type="InterPro" id="IPR045747">
    <property type="entry name" value="CRISPR-assoc_prot_Cas6_N_sf"/>
</dbReference>
<evidence type="ECO:0000256" key="3">
    <source>
        <dbReference type="ARBA" id="ARBA00023118"/>
    </source>
</evidence>
<dbReference type="Gene3D" id="3.30.70.1900">
    <property type="match status" value="1"/>
</dbReference>
<dbReference type="GO" id="GO:0051607">
    <property type="term" value="P:defense response to virus"/>
    <property type="evidence" value="ECO:0007669"/>
    <property type="project" value="UniProtKB-KW"/>
</dbReference>
<dbReference type="InterPro" id="IPR010156">
    <property type="entry name" value="CRISPR-assoc_prot_Cas6"/>
</dbReference>
<comment type="function">
    <text evidence="4">CRISPR (clustered regularly interspaced short palindromic repeat), is an adaptive immune system that provides protection against mobile genetic elements (viruses, transposable elements and conjugative plasmids). CRISPR clusters contain sequences complementary to antecedent mobile elements and target invading nucleic acids. CRISPR clusters are transcribed and processed into CRISPR RNA (crRNA).</text>
</comment>
<dbReference type="AlphaFoldDB" id="A0A6F8ZD15"/>
<accession>A0A6F8ZD15</accession>
<evidence type="ECO:0000256" key="2">
    <source>
        <dbReference type="ARBA" id="ARBA00022884"/>
    </source>
</evidence>
<dbReference type="InterPro" id="IPR049435">
    <property type="entry name" value="Cas_Cas6_C"/>
</dbReference>
<evidence type="ECO:0000256" key="1">
    <source>
        <dbReference type="ARBA" id="ARBA00005937"/>
    </source>
</evidence>
<dbReference type="PIRSF" id="PIRSF005054">
    <property type="entry name" value="PF1131"/>
    <property type="match status" value="1"/>
</dbReference>
<evidence type="ECO:0000313" key="7">
    <source>
        <dbReference type="EMBL" id="CAB1127574.1"/>
    </source>
</evidence>
<organism evidence="7 8">
    <name type="scientific">Candidatus Hydrogenisulfobacillus filiaventi</name>
    <dbReference type="NCBI Taxonomy" id="2707344"/>
    <lineage>
        <taxon>Bacteria</taxon>
        <taxon>Bacillati</taxon>
        <taxon>Bacillota</taxon>
        <taxon>Clostridia</taxon>
        <taxon>Eubacteriales</taxon>
        <taxon>Clostridiales Family XVII. Incertae Sedis</taxon>
        <taxon>Candidatus Hydrogenisulfobacillus</taxon>
    </lineage>
</organism>
<dbReference type="CDD" id="cd21140">
    <property type="entry name" value="Cas6_I-like"/>
    <property type="match status" value="1"/>
</dbReference>
<comment type="similarity">
    <text evidence="1 4">Belongs to the CRISPR-associated protein Cas6/Cse3/CasE family.</text>
</comment>
<dbReference type="PANTHER" id="PTHR36984">
    <property type="entry name" value="CRISPR-ASSOCIATED ENDORIBONUCLEASE CAS6 1"/>
    <property type="match status" value="1"/>
</dbReference>
<dbReference type="KEGG" id="hfv:R50_0068"/>
<name>A0A6F8ZD15_9FIRM</name>
<dbReference type="GO" id="GO:0003723">
    <property type="term" value="F:RNA binding"/>
    <property type="evidence" value="ECO:0007669"/>
    <property type="project" value="UniProtKB-KW"/>
</dbReference>
<dbReference type="Pfam" id="PF01881">
    <property type="entry name" value="Cas_Cas6_C"/>
    <property type="match status" value="1"/>
</dbReference>
<evidence type="ECO:0000256" key="4">
    <source>
        <dbReference type="PIRNR" id="PIRNR005054"/>
    </source>
</evidence>
<feature type="active site" description="Proton acceptor" evidence="5">
    <location>
        <position position="28"/>
    </location>
</feature>
<feature type="active site" description="Proton donor" evidence="5">
    <location>
        <position position="40"/>
    </location>
</feature>